<dbReference type="NCBIfam" id="NF001159">
    <property type="entry name" value="PRK00150.1-3"/>
    <property type="match status" value="1"/>
</dbReference>
<dbReference type="Pfam" id="PF01327">
    <property type="entry name" value="Pep_deformylase"/>
    <property type="match status" value="1"/>
</dbReference>
<feature type="active site" evidence="2">
    <location>
        <position position="140"/>
    </location>
</feature>
<dbReference type="CDD" id="cd00487">
    <property type="entry name" value="Pep_deformylase"/>
    <property type="match status" value="1"/>
</dbReference>
<dbReference type="PRINTS" id="PR01576">
    <property type="entry name" value="PDEFORMYLASE"/>
</dbReference>
<organism evidence="3 4">
    <name type="scientific">Succinivibrio faecicola</name>
    <dbReference type="NCBI Taxonomy" id="2820300"/>
    <lineage>
        <taxon>Bacteria</taxon>
        <taxon>Pseudomonadati</taxon>
        <taxon>Pseudomonadota</taxon>
        <taxon>Gammaproteobacteria</taxon>
        <taxon>Aeromonadales</taxon>
        <taxon>Succinivibrionaceae</taxon>
        <taxon>Succinivibrio</taxon>
    </lineage>
</organism>
<name>A0ABS7DF41_9GAMM</name>
<dbReference type="PIRSF" id="PIRSF004749">
    <property type="entry name" value="Pep_def"/>
    <property type="match status" value="1"/>
</dbReference>
<sequence length="175" mass="19955">MAVREVVIYPDEILRKKNTDITEFNEDLKTLAEDMFDTMYHFEGIGLAGPQIGVNKRIVVIDIPEEDGSQGKNKVVIINPKITALEGDKIESQEGCLSVPGYQDTVDRYPIVSVEYQDLDGKKCVFEKVEGLLAICLQHEIDHLEGKVFVDKLSRMKIERVKKKFLKLQKERMGK</sequence>
<gene>
    <name evidence="2 3" type="primary">def</name>
    <name evidence="3" type="ORF">J5V48_03325</name>
</gene>
<keyword evidence="2" id="KW-0408">Iron</keyword>
<dbReference type="EMBL" id="JAGFNY010000007">
    <property type="protein sequence ID" value="MBW7569920.1"/>
    <property type="molecule type" value="Genomic_DNA"/>
</dbReference>
<dbReference type="GO" id="GO:0042586">
    <property type="term" value="F:peptide deformylase activity"/>
    <property type="evidence" value="ECO:0007669"/>
    <property type="project" value="UniProtKB-EC"/>
</dbReference>
<dbReference type="PANTHER" id="PTHR10458:SF22">
    <property type="entry name" value="PEPTIDE DEFORMYLASE"/>
    <property type="match status" value="1"/>
</dbReference>
<dbReference type="EC" id="3.5.1.88" evidence="2"/>
<comment type="cofactor">
    <cofactor evidence="2">
        <name>Fe(2+)</name>
        <dbReference type="ChEBI" id="CHEBI:29033"/>
    </cofactor>
    <text evidence="2">Binds 1 Fe(2+) ion.</text>
</comment>
<dbReference type="Gene3D" id="3.90.45.10">
    <property type="entry name" value="Peptide deformylase"/>
    <property type="match status" value="1"/>
</dbReference>
<accession>A0ABS7DF41</accession>
<feature type="binding site" evidence="2">
    <location>
        <position position="139"/>
    </location>
    <ligand>
        <name>Fe cation</name>
        <dbReference type="ChEBI" id="CHEBI:24875"/>
    </ligand>
</feature>
<reference evidence="3 4" key="1">
    <citation type="submission" date="2021-03" db="EMBL/GenBank/DDBJ databases">
        <title>Succinivibrio sp. nov. isolated from feces of cow.</title>
        <authorList>
            <person name="Choi J.-Y."/>
        </authorList>
    </citation>
    <scope>NUCLEOTIDE SEQUENCE [LARGE SCALE GENOMIC DNA]</scope>
    <source>
        <strain evidence="3 4">AGMB01872</strain>
    </source>
</reference>
<feature type="binding site" evidence="2">
    <location>
        <position position="96"/>
    </location>
    <ligand>
        <name>Fe cation</name>
        <dbReference type="ChEBI" id="CHEBI:24875"/>
    </ligand>
</feature>
<proteinExistence type="inferred from homology"/>
<feature type="binding site" evidence="2">
    <location>
        <position position="143"/>
    </location>
    <ligand>
        <name>Fe cation</name>
        <dbReference type="ChEBI" id="CHEBI:24875"/>
    </ligand>
</feature>
<comment type="similarity">
    <text evidence="1 2">Belongs to the polypeptide deformylase family.</text>
</comment>
<dbReference type="HAMAP" id="MF_00163">
    <property type="entry name" value="Pep_deformylase"/>
    <property type="match status" value="1"/>
</dbReference>
<keyword evidence="2" id="KW-0648">Protein biosynthesis</keyword>
<dbReference type="NCBIfam" id="TIGR00079">
    <property type="entry name" value="pept_deformyl"/>
    <property type="match status" value="1"/>
</dbReference>
<comment type="caution">
    <text evidence="3">The sequence shown here is derived from an EMBL/GenBank/DDBJ whole genome shotgun (WGS) entry which is preliminary data.</text>
</comment>
<dbReference type="Proteomes" id="UP000731465">
    <property type="component" value="Unassembled WGS sequence"/>
</dbReference>
<dbReference type="PANTHER" id="PTHR10458">
    <property type="entry name" value="PEPTIDE DEFORMYLASE"/>
    <property type="match status" value="1"/>
</dbReference>
<dbReference type="RefSeq" id="WP_219937107.1">
    <property type="nucleotide sequence ID" value="NZ_JAGFNY010000007.1"/>
</dbReference>
<evidence type="ECO:0000256" key="1">
    <source>
        <dbReference type="ARBA" id="ARBA00010759"/>
    </source>
</evidence>
<comment type="function">
    <text evidence="2">Removes the formyl group from the N-terminal Met of newly synthesized proteins. Requires at least a dipeptide for an efficient rate of reaction. N-terminal L-methionine is a prerequisite for activity but the enzyme has broad specificity at other positions.</text>
</comment>
<keyword evidence="2" id="KW-0479">Metal-binding</keyword>
<keyword evidence="4" id="KW-1185">Reference proteome</keyword>
<protein>
    <recommendedName>
        <fullName evidence="2">Peptide deformylase</fullName>
        <shortName evidence="2">PDF</shortName>
        <ecNumber evidence="2">3.5.1.88</ecNumber>
    </recommendedName>
    <alternativeName>
        <fullName evidence="2">Polypeptide deformylase</fullName>
    </alternativeName>
</protein>
<comment type="catalytic activity">
    <reaction evidence="2">
        <text>N-terminal N-formyl-L-methionyl-[peptide] + H2O = N-terminal L-methionyl-[peptide] + formate</text>
        <dbReference type="Rhea" id="RHEA:24420"/>
        <dbReference type="Rhea" id="RHEA-COMP:10639"/>
        <dbReference type="Rhea" id="RHEA-COMP:10640"/>
        <dbReference type="ChEBI" id="CHEBI:15377"/>
        <dbReference type="ChEBI" id="CHEBI:15740"/>
        <dbReference type="ChEBI" id="CHEBI:49298"/>
        <dbReference type="ChEBI" id="CHEBI:64731"/>
        <dbReference type="EC" id="3.5.1.88"/>
    </reaction>
</comment>
<dbReference type="SUPFAM" id="SSF56420">
    <property type="entry name" value="Peptide deformylase"/>
    <property type="match status" value="1"/>
</dbReference>
<evidence type="ECO:0000313" key="4">
    <source>
        <dbReference type="Proteomes" id="UP000731465"/>
    </source>
</evidence>
<keyword evidence="2 3" id="KW-0378">Hydrolase</keyword>
<dbReference type="InterPro" id="IPR036821">
    <property type="entry name" value="Peptide_deformylase_sf"/>
</dbReference>
<dbReference type="InterPro" id="IPR023635">
    <property type="entry name" value="Peptide_deformylase"/>
</dbReference>
<evidence type="ECO:0000313" key="3">
    <source>
        <dbReference type="EMBL" id="MBW7569920.1"/>
    </source>
</evidence>
<evidence type="ECO:0000256" key="2">
    <source>
        <dbReference type="HAMAP-Rule" id="MF_00163"/>
    </source>
</evidence>